<dbReference type="EMBL" id="LECT01000028">
    <property type="protein sequence ID" value="KLU04440.1"/>
    <property type="molecule type" value="Genomic_DNA"/>
</dbReference>
<evidence type="ECO:0000313" key="2">
    <source>
        <dbReference type="Proteomes" id="UP000036367"/>
    </source>
</evidence>
<name>A0A0J1BCW1_RHOIS</name>
<gene>
    <name evidence="1" type="ORF">RISK_003494</name>
</gene>
<comment type="caution">
    <text evidence="1">The sequence shown here is derived from an EMBL/GenBank/DDBJ whole genome shotgun (WGS) entry which is preliminary data.</text>
</comment>
<reference evidence="1" key="1">
    <citation type="submission" date="2015-05" db="EMBL/GenBank/DDBJ databases">
        <title>Permanent draft genome of Rhodopirellula islandicus K833.</title>
        <authorList>
            <person name="Kizina J."/>
            <person name="Richter M."/>
            <person name="Glockner F.O."/>
            <person name="Harder J."/>
        </authorList>
    </citation>
    <scope>NUCLEOTIDE SEQUENCE [LARGE SCALE GENOMIC DNA]</scope>
    <source>
        <strain evidence="1">K833</strain>
    </source>
</reference>
<organism evidence="1 2">
    <name type="scientific">Rhodopirellula islandica</name>
    <dbReference type="NCBI Taxonomy" id="595434"/>
    <lineage>
        <taxon>Bacteria</taxon>
        <taxon>Pseudomonadati</taxon>
        <taxon>Planctomycetota</taxon>
        <taxon>Planctomycetia</taxon>
        <taxon>Pirellulales</taxon>
        <taxon>Pirellulaceae</taxon>
        <taxon>Rhodopirellula</taxon>
    </lineage>
</organism>
<keyword evidence="2" id="KW-1185">Reference proteome</keyword>
<dbReference type="AlphaFoldDB" id="A0A0J1BCW1"/>
<evidence type="ECO:0000313" key="1">
    <source>
        <dbReference type="EMBL" id="KLU04440.1"/>
    </source>
</evidence>
<dbReference type="Proteomes" id="UP000036367">
    <property type="component" value="Unassembled WGS sequence"/>
</dbReference>
<sequence>MRHRRLIRRTHRWPNLPESPFYGLLDAPVLTYNFDQPIRTPNS</sequence>
<protein>
    <submittedName>
        <fullName evidence="1">Uncharacterized protein</fullName>
    </submittedName>
</protein>
<proteinExistence type="predicted"/>
<accession>A0A0J1BCW1</accession>